<feature type="region of interest" description="Disordered" evidence="1">
    <location>
        <begin position="64"/>
        <end position="85"/>
    </location>
</feature>
<feature type="compositionally biased region" description="Polar residues" evidence="1">
    <location>
        <begin position="117"/>
        <end position="131"/>
    </location>
</feature>
<keyword evidence="3" id="KW-1185">Reference proteome</keyword>
<evidence type="ECO:0000256" key="1">
    <source>
        <dbReference type="SAM" id="MobiDB-lite"/>
    </source>
</evidence>
<reference evidence="2 3" key="1">
    <citation type="journal article" date="2020" name="Mol. Plant">
        <title>The Chromosome-Based Rubber Tree Genome Provides New Insights into Spurge Genome Evolution and Rubber Biosynthesis.</title>
        <authorList>
            <person name="Liu J."/>
            <person name="Shi C."/>
            <person name="Shi C.C."/>
            <person name="Li W."/>
            <person name="Zhang Q.J."/>
            <person name="Zhang Y."/>
            <person name="Li K."/>
            <person name="Lu H.F."/>
            <person name="Shi C."/>
            <person name="Zhu S.T."/>
            <person name="Xiao Z.Y."/>
            <person name="Nan H."/>
            <person name="Yue Y."/>
            <person name="Zhu X.G."/>
            <person name="Wu Y."/>
            <person name="Hong X.N."/>
            <person name="Fan G.Y."/>
            <person name="Tong Y."/>
            <person name="Zhang D."/>
            <person name="Mao C.L."/>
            <person name="Liu Y.L."/>
            <person name="Hao S.J."/>
            <person name="Liu W.Q."/>
            <person name="Lv M.Q."/>
            <person name="Zhang H.B."/>
            <person name="Liu Y."/>
            <person name="Hu-Tang G.R."/>
            <person name="Wang J.P."/>
            <person name="Wang J.H."/>
            <person name="Sun Y.H."/>
            <person name="Ni S.B."/>
            <person name="Chen W.B."/>
            <person name="Zhang X.C."/>
            <person name="Jiao Y.N."/>
            <person name="Eichler E.E."/>
            <person name="Li G.H."/>
            <person name="Liu X."/>
            <person name="Gao L.Z."/>
        </authorList>
    </citation>
    <scope>NUCLEOTIDE SEQUENCE [LARGE SCALE GENOMIC DNA]</scope>
    <source>
        <strain evidence="3">cv. GT1</strain>
        <tissue evidence="2">Leaf</tissue>
    </source>
</reference>
<feature type="region of interest" description="Disordered" evidence="1">
    <location>
        <begin position="104"/>
        <end position="131"/>
    </location>
</feature>
<protein>
    <submittedName>
        <fullName evidence="2">Uncharacterized protein</fullName>
    </submittedName>
</protein>
<feature type="region of interest" description="Disordered" evidence="1">
    <location>
        <begin position="184"/>
        <end position="205"/>
    </location>
</feature>
<comment type="caution">
    <text evidence="2">The sequence shown here is derived from an EMBL/GenBank/DDBJ whole genome shotgun (WGS) entry which is preliminary data.</text>
</comment>
<organism evidence="2 3">
    <name type="scientific">Hevea brasiliensis</name>
    <name type="common">Para rubber tree</name>
    <name type="synonym">Siphonia brasiliensis</name>
    <dbReference type="NCBI Taxonomy" id="3981"/>
    <lineage>
        <taxon>Eukaryota</taxon>
        <taxon>Viridiplantae</taxon>
        <taxon>Streptophyta</taxon>
        <taxon>Embryophyta</taxon>
        <taxon>Tracheophyta</taxon>
        <taxon>Spermatophyta</taxon>
        <taxon>Magnoliopsida</taxon>
        <taxon>eudicotyledons</taxon>
        <taxon>Gunneridae</taxon>
        <taxon>Pentapetalae</taxon>
        <taxon>rosids</taxon>
        <taxon>fabids</taxon>
        <taxon>Malpighiales</taxon>
        <taxon>Euphorbiaceae</taxon>
        <taxon>Crotonoideae</taxon>
        <taxon>Micrandreae</taxon>
        <taxon>Hevea</taxon>
    </lineage>
</organism>
<name>A0A6A6LFM5_HEVBR</name>
<evidence type="ECO:0000313" key="2">
    <source>
        <dbReference type="EMBL" id="KAF2300250.1"/>
    </source>
</evidence>
<sequence>MPYREGLQALDSNNDVLIMEEQAEVKGEVDVYVEHLNINDLRKELILNVEPKSRNRPGVVIKETVTQADDESDGNSKAKDVPVNSGRGKTVGLLCDKKSNWTNVNGDDLENDDSMPEVTSTNSGEVFIPMNSTKANDGNKCVRAEFAIENNVEPAKCLRNHSEAPESSVRNDIERGARLERHEFEPVVAAGEGDLNDKDYDMPNENDDVQAILAEVNME</sequence>
<accession>A0A6A6LFM5</accession>
<proteinExistence type="predicted"/>
<dbReference type="AlphaFoldDB" id="A0A6A6LFM5"/>
<gene>
    <name evidence="2" type="ORF">GH714_011012</name>
</gene>
<dbReference type="EMBL" id="JAAGAX010000010">
    <property type="protein sequence ID" value="KAF2300250.1"/>
    <property type="molecule type" value="Genomic_DNA"/>
</dbReference>
<evidence type="ECO:0000313" key="3">
    <source>
        <dbReference type="Proteomes" id="UP000467840"/>
    </source>
</evidence>
<dbReference type="Proteomes" id="UP000467840">
    <property type="component" value="Chromosome 4"/>
</dbReference>